<dbReference type="Proteomes" id="UP001472677">
    <property type="component" value="Unassembled WGS sequence"/>
</dbReference>
<proteinExistence type="predicted"/>
<protein>
    <recommendedName>
        <fullName evidence="1">PABC domain-containing protein</fullName>
    </recommendedName>
</protein>
<organism evidence="2 3">
    <name type="scientific">Hibiscus sabdariffa</name>
    <name type="common">roselle</name>
    <dbReference type="NCBI Taxonomy" id="183260"/>
    <lineage>
        <taxon>Eukaryota</taxon>
        <taxon>Viridiplantae</taxon>
        <taxon>Streptophyta</taxon>
        <taxon>Embryophyta</taxon>
        <taxon>Tracheophyta</taxon>
        <taxon>Spermatophyta</taxon>
        <taxon>Magnoliopsida</taxon>
        <taxon>eudicotyledons</taxon>
        <taxon>Gunneridae</taxon>
        <taxon>Pentapetalae</taxon>
        <taxon>rosids</taxon>
        <taxon>malvids</taxon>
        <taxon>Malvales</taxon>
        <taxon>Malvaceae</taxon>
        <taxon>Malvoideae</taxon>
        <taxon>Hibiscus</taxon>
    </lineage>
</organism>
<dbReference type="SMART" id="SM00517">
    <property type="entry name" value="PolyA"/>
    <property type="match status" value="1"/>
</dbReference>
<dbReference type="SUPFAM" id="SSF63570">
    <property type="entry name" value="PABC (PABP) domain"/>
    <property type="match status" value="1"/>
</dbReference>
<dbReference type="InterPro" id="IPR036053">
    <property type="entry name" value="PABP-dom"/>
</dbReference>
<dbReference type="InterPro" id="IPR002004">
    <property type="entry name" value="PABP_HYD_C"/>
</dbReference>
<comment type="caution">
    <text evidence="2">The sequence shown here is derived from an EMBL/GenBank/DDBJ whole genome shotgun (WGS) entry which is preliminary data.</text>
</comment>
<feature type="domain" description="PABC" evidence="1">
    <location>
        <begin position="24"/>
        <end position="99"/>
    </location>
</feature>
<evidence type="ECO:0000259" key="1">
    <source>
        <dbReference type="PROSITE" id="PS51309"/>
    </source>
</evidence>
<reference evidence="2 3" key="1">
    <citation type="journal article" date="2024" name="G3 (Bethesda)">
        <title>Genome assembly of Hibiscus sabdariffa L. provides insights into metabolisms of medicinal natural products.</title>
        <authorList>
            <person name="Kim T."/>
        </authorList>
    </citation>
    <scope>NUCLEOTIDE SEQUENCE [LARGE SCALE GENOMIC DNA]</scope>
    <source>
        <strain evidence="2">TK-2024</strain>
        <tissue evidence="2">Old leaves</tissue>
    </source>
</reference>
<accession>A0ABR2DHD4</accession>
<sequence length="99" mass="11217">MDAMFDHGFDSEIHKILDQLKKCQSPKDFELQTVLVTSAITKMLGKQLSPLMEHMEQNNAGKVAAMLLEMDQQEVYELTESLDALKIKIAETMNSFHSS</sequence>
<dbReference type="PROSITE" id="PS51309">
    <property type="entry name" value="PABC"/>
    <property type="match status" value="1"/>
</dbReference>
<evidence type="ECO:0000313" key="2">
    <source>
        <dbReference type="EMBL" id="KAK8538806.1"/>
    </source>
</evidence>
<evidence type="ECO:0000313" key="3">
    <source>
        <dbReference type="Proteomes" id="UP001472677"/>
    </source>
</evidence>
<dbReference type="Pfam" id="PF00658">
    <property type="entry name" value="MLLE"/>
    <property type="match status" value="1"/>
</dbReference>
<dbReference type="EMBL" id="JBBPBM010000027">
    <property type="protein sequence ID" value="KAK8538806.1"/>
    <property type="molecule type" value="Genomic_DNA"/>
</dbReference>
<gene>
    <name evidence="2" type="ORF">V6N12_034514</name>
</gene>
<dbReference type="Gene3D" id="1.10.1900.10">
    <property type="entry name" value="c-terminal domain of poly(a) binding protein"/>
    <property type="match status" value="1"/>
</dbReference>
<keyword evidence="3" id="KW-1185">Reference proteome</keyword>
<name>A0ABR2DHD4_9ROSI</name>